<sequence>MSNDNDEIISLDNSEDKESDYETASDSEKDVEEQNGHLLPSAGADVAESESEDDEETESKPMEDKERVEEKEEEAKNGVLEERDISKSGLRMLHVELSPSTSEEEENKENNSMIRGDIETIQEEKEEEKEEEEEKKKEKDGHDNNDDDDNDDDDDDEDSEVEDSDDESDEKEEKDSGAKLKYVEAKKTIGEELKKGKVSSVNGNSWYAVLGMDSGEVVVCNLERDQVIARFHTHCTSIREISISDNGEFIATCAKDDGLYEHAHIKLYT</sequence>
<dbReference type="SUPFAM" id="SSF50978">
    <property type="entry name" value="WD40 repeat-like"/>
    <property type="match status" value="1"/>
</dbReference>
<feature type="region of interest" description="Disordered" evidence="1">
    <location>
        <begin position="1"/>
        <end position="179"/>
    </location>
</feature>
<evidence type="ECO:0000313" key="4">
    <source>
        <dbReference type="Proteomes" id="UP000023152"/>
    </source>
</evidence>
<proteinExistence type="predicted"/>
<dbReference type="Gene3D" id="2.130.10.10">
    <property type="entry name" value="YVTN repeat-like/Quinoprotein amine dehydrogenase"/>
    <property type="match status" value="1"/>
</dbReference>
<organism evidence="3 4">
    <name type="scientific">Reticulomyxa filosa</name>
    <dbReference type="NCBI Taxonomy" id="46433"/>
    <lineage>
        <taxon>Eukaryota</taxon>
        <taxon>Sar</taxon>
        <taxon>Rhizaria</taxon>
        <taxon>Retaria</taxon>
        <taxon>Foraminifera</taxon>
        <taxon>Monothalamids</taxon>
        <taxon>Reticulomyxidae</taxon>
        <taxon>Reticulomyxa</taxon>
    </lineage>
</organism>
<gene>
    <name evidence="3" type="ORF">RFI_10977</name>
</gene>
<dbReference type="OrthoDB" id="244107at2759"/>
<keyword evidence="4" id="KW-1185">Reference proteome</keyword>
<feature type="compositionally biased region" description="Acidic residues" evidence="1">
    <location>
        <begin position="120"/>
        <end position="133"/>
    </location>
</feature>
<protein>
    <submittedName>
        <fullName evidence="3">Midasin</fullName>
    </submittedName>
</protein>
<accession>X6NK96</accession>
<evidence type="ECO:0000256" key="1">
    <source>
        <dbReference type="SAM" id="MobiDB-lite"/>
    </source>
</evidence>
<dbReference type="Proteomes" id="UP000023152">
    <property type="component" value="Unassembled WGS sequence"/>
</dbReference>
<dbReference type="InterPro" id="IPR036322">
    <property type="entry name" value="WD40_repeat_dom_sf"/>
</dbReference>
<reference evidence="3 4" key="1">
    <citation type="journal article" date="2013" name="Curr. Biol.">
        <title>The Genome of the Foraminiferan Reticulomyxa filosa.</title>
        <authorList>
            <person name="Glockner G."/>
            <person name="Hulsmann N."/>
            <person name="Schleicher M."/>
            <person name="Noegel A.A."/>
            <person name="Eichinger L."/>
            <person name="Gallinger C."/>
            <person name="Pawlowski J."/>
            <person name="Sierra R."/>
            <person name="Euteneuer U."/>
            <person name="Pillet L."/>
            <person name="Moustafa A."/>
            <person name="Platzer M."/>
            <person name="Groth M."/>
            <person name="Szafranski K."/>
            <person name="Schliwa M."/>
        </authorList>
    </citation>
    <scope>NUCLEOTIDE SEQUENCE [LARGE SCALE GENOMIC DNA]</scope>
</reference>
<feature type="domain" description="Vps41 beta-propeller" evidence="2">
    <location>
        <begin position="180"/>
        <end position="256"/>
    </location>
</feature>
<feature type="compositionally biased region" description="Acidic residues" evidence="1">
    <location>
        <begin position="145"/>
        <end position="170"/>
    </location>
</feature>
<comment type="caution">
    <text evidence="3">The sequence shown here is derived from an EMBL/GenBank/DDBJ whole genome shotgun (WGS) entry which is preliminary data.</text>
</comment>
<feature type="compositionally biased region" description="Acidic residues" evidence="1">
    <location>
        <begin position="47"/>
        <end position="57"/>
    </location>
</feature>
<dbReference type="Pfam" id="PF23411">
    <property type="entry name" value="Beta-prop_Vps41"/>
    <property type="match status" value="1"/>
</dbReference>
<evidence type="ECO:0000313" key="3">
    <source>
        <dbReference type="EMBL" id="ETO26159.1"/>
    </source>
</evidence>
<feature type="compositionally biased region" description="Basic and acidic residues" evidence="1">
    <location>
        <begin position="58"/>
        <end position="86"/>
    </location>
</feature>
<name>X6NK96_RETFI</name>
<feature type="compositionally biased region" description="Basic and acidic residues" evidence="1">
    <location>
        <begin position="134"/>
        <end position="144"/>
    </location>
</feature>
<dbReference type="AlphaFoldDB" id="X6NK96"/>
<dbReference type="EMBL" id="ASPP01008046">
    <property type="protein sequence ID" value="ETO26159.1"/>
    <property type="molecule type" value="Genomic_DNA"/>
</dbReference>
<feature type="compositionally biased region" description="Basic and acidic residues" evidence="1">
    <location>
        <begin position="26"/>
        <end position="35"/>
    </location>
</feature>
<dbReference type="InterPro" id="IPR057780">
    <property type="entry name" value="Beta-prop_Vps41"/>
</dbReference>
<evidence type="ECO:0000259" key="2">
    <source>
        <dbReference type="Pfam" id="PF23411"/>
    </source>
</evidence>
<feature type="compositionally biased region" description="Acidic residues" evidence="1">
    <location>
        <begin position="1"/>
        <end position="25"/>
    </location>
</feature>
<dbReference type="InterPro" id="IPR015943">
    <property type="entry name" value="WD40/YVTN_repeat-like_dom_sf"/>
</dbReference>